<comment type="caution">
    <text evidence="2">The sequence shown here is derived from an EMBL/GenBank/DDBJ whole genome shotgun (WGS) entry which is preliminary data.</text>
</comment>
<dbReference type="EMBL" id="SKBQ01000005">
    <property type="protein sequence ID" value="TPX10227.1"/>
    <property type="molecule type" value="Genomic_DNA"/>
</dbReference>
<evidence type="ECO:0000313" key="3">
    <source>
        <dbReference type="Proteomes" id="UP000319257"/>
    </source>
</evidence>
<dbReference type="InParanoid" id="A0A507ARY6"/>
<sequence length="135" mass="14133">MASLRTIITGPSRCPLQRRSVPALCAAGARPFHGAAARCLPYKDDQDRESLKPRAQDSSKSSSDDDAAAHSDAAFNPDKTSPEAAKKSAKQASNGDPLEASGANQDISKPKEAKKEVQGGSKQDKKKRSGGGSPE</sequence>
<feature type="compositionally biased region" description="Basic and acidic residues" evidence="1">
    <location>
        <begin position="41"/>
        <end position="57"/>
    </location>
</feature>
<evidence type="ECO:0000256" key="1">
    <source>
        <dbReference type="SAM" id="MobiDB-lite"/>
    </source>
</evidence>
<keyword evidence="3" id="KW-1185">Reference proteome</keyword>
<dbReference type="STRING" id="1093900.A0A507ARY6"/>
<proteinExistence type="predicted"/>
<dbReference type="PANTHER" id="PTHR42090:SF1">
    <property type="match status" value="1"/>
</dbReference>
<protein>
    <submittedName>
        <fullName evidence="2">Uncharacterized protein</fullName>
    </submittedName>
</protein>
<dbReference type="OrthoDB" id="423498at2759"/>
<dbReference type="AlphaFoldDB" id="A0A507ARY6"/>
<dbReference type="Proteomes" id="UP000319257">
    <property type="component" value="Unassembled WGS sequence"/>
</dbReference>
<dbReference type="RefSeq" id="XP_030991938.1">
    <property type="nucleotide sequence ID" value="XM_031135502.1"/>
</dbReference>
<reference evidence="2 3" key="1">
    <citation type="submission" date="2019-06" db="EMBL/GenBank/DDBJ databases">
        <title>Draft genome sequence of the filamentous fungus Phialemoniopsis curvata isolated from diesel fuel.</title>
        <authorList>
            <person name="Varaljay V.A."/>
            <person name="Lyon W.J."/>
            <person name="Crouch A.L."/>
            <person name="Drake C.E."/>
            <person name="Hollomon J.M."/>
            <person name="Nadeau L.J."/>
            <person name="Nunn H.S."/>
            <person name="Stevenson B.S."/>
            <person name="Bojanowski C.L."/>
            <person name="Crookes-Goodson W.J."/>
        </authorList>
    </citation>
    <scope>NUCLEOTIDE SEQUENCE [LARGE SCALE GENOMIC DNA]</scope>
    <source>
        <strain evidence="2 3">D216</strain>
    </source>
</reference>
<evidence type="ECO:0000313" key="2">
    <source>
        <dbReference type="EMBL" id="TPX10227.1"/>
    </source>
</evidence>
<organism evidence="2 3">
    <name type="scientific">Thyridium curvatum</name>
    <dbReference type="NCBI Taxonomy" id="1093900"/>
    <lineage>
        <taxon>Eukaryota</taxon>
        <taxon>Fungi</taxon>
        <taxon>Dikarya</taxon>
        <taxon>Ascomycota</taxon>
        <taxon>Pezizomycotina</taxon>
        <taxon>Sordariomycetes</taxon>
        <taxon>Sordariomycetidae</taxon>
        <taxon>Thyridiales</taxon>
        <taxon>Thyridiaceae</taxon>
        <taxon>Thyridium</taxon>
    </lineage>
</organism>
<dbReference type="GeneID" id="41968871"/>
<accession>A0A507ARY6</accession>
<name>A0A507ARY6_9PEZI</name>
<feature type="region of interest" description="Disordered" evidence="1">
    <location>
        <begin position="38"/>
        <end position="135"/>
    </location>
</feature>
<dbReference type="PANTHER" id="PTHR42090">
    <property type="match status" value="1"/>
</dbReference>
<feature type="compositionally biased region" description="Basic and acidic residues" evidence="1">
    <location>
        <begin position="108"/>
        <end position="117"/>
    </location>
</feature>
<gene>
    <name evidence="2" type="ORF">E0L32_001424</name>
</gene>